<dbReference type="InterPro" id="IPR029058">
    <property type="entry name" value="AB_hydrolase_fold"/>
</dbReference>
<name>A0ABR3ERB3_9AGAR</name>
<evidence type="ECO:0008006" key="3">
    <source>
        <dbReference type="Google" id="ProtNLM"/>
    </source>
</evidence>
<dbReference type="SUPFAM" id="SSF53474">
    <property type="entry name" value="alpha/beta-Hydrolases"/>
    <property type="match status" value="1"/>
</dbReference>
<dbReference type="Gene3D" id="3.40.50.1820">
    <property type="entry name" value="alpha/beta hydrolase"/>
    <property type="match status" value="1"/>
</dbReference>
<gene>
    <name evidence="1" type="ORF">V5O48_016595</name>
</gene>
<sequence length="241" mass="27265">MLIVTSSIALIHGQNGHWLDSFMDRGTGVCWTRDLLPQEQELSGIRLRVLSFSWDSETAMEDVVVGFLDALVEMRHKTKTEPRPILFVAHSMGGPILQSMLSIAQSRGSLEAPTKALFFGTSEKHFLKTENILSTMLELPSTSTYAPLVRDSKFLGTHTRAFHDLVEEGDIFECQYFLEGSGGREQIPLLDGEIQALPTQERIQLSKGHGPMIRYMRREEYDYRRIVICIGASIRHLLDLE</sequence>
<comment type="caution">
    <text evidence="1">The sequence shown here is derived from an EMBL/GenBank/DDBJ whole genome shotgun (WGS) entry which is preliminary data.</text>
</comment>
<dbReference type="EMBL" id="JBAHYK010002269">
    <property type="protein sequence ID" value="KAL0565431.1"/>
    <property type="molecule type" value="Genomic_DNA"/>
</dbReference>
<proteinExistence type="predicted"/>
<keyword evidence="2" id="KW-1185">Reference proteome</keyword>
<protein>
    <recommendedName>
        <fullName evidence="3">DUF676 domain-containing protein</fullName>
    </recommendedName>
</protein>
<evidence type="ECO:0000313" key="2">
    <source>
        <dbReference type="Proteomes" id="UP001465976"/>
    </source>
</evidence>
<organism evidence="1 2">
    <name type="scientific">Marasmius crinis-equi</name>
    <dbReference type="NCBI Taxonomy" id="585013"/>
    <lineage>
        <taxon>Eukaryota</taxon>
        <taxon>Fungi</taxon>
        <taxon>Dikarya</taxon>
        <taxon>Basidiomycota</taxon>
        <taxon>Agaricomycotina</taxon>
        <taxon>Agaricomycetes</taxon>
        <taxon>Agaricomycetidae</taxon>
        <taxon>Agaricales</taxon>
        <taxon>Marasmiineae</taxon>
        <taxon>Marasmiaceae</taxon>
        <taxon>Marasmius</taxon>
    </lineage>
</organism>
<evidence type="ECO:0000313" key="1">
    <source>
        <dbReference type="EMBL" id="KAL0565431.1"/>
    </source>
</evidence>
<accession>A0ABR3ERB3</accession>
<dbReference type="Proteomes" id="UP001465976">
    <property type="component" value="Unassembled WGS sequence"/>
</dbReference>
<reference evidence="1 2" key="1">
    <citation type="submission" date="2024-02" db="EMBL/GenBank/DDBJ databases">
        <title>A draft genome for the cacao thread blight pathogen Marasmius crinis-equi.</title>
        <authorList>
            <person name="Cohen S.P."/>
            <person name="Baruah I.K."/>
            <person name="Amoako-Attah I."/>
            <person name="Bukari Y."/>
            <person name="Meinhardt L.W."/>
            <person name="Bailey B.A."/>
        </authorList>
    </citation>
    <scope>NUCLEOTIDE SEQUENCE [LARGE SCALE GENOMIC DNA]</scope>
    <source>
        <strain evidence="1 2">GH-76</strain>
    </source>
</reference>